<accession>A0A4S4FW93</accession>
<evidence type="ECO:0000313" key="5">
    <source>
        <dbReference type="Proteomes" id="UP000307380"/>
    </source>
</evidence>
<comment type="caution">
    <text evidence="4">The sequence shown here is derived from an EMBL/GenBank/DDBJ whole genome shotgun (WGS) entry which is preliminary data.</text>
</comment>
<reference evidence="4 5" key="1">
    <citation type="submission" date="2019-04" db="EMBL/GenBank/DDBJ databases">
        <authorList>
            <person name="Jiang L."/>
        </authorList>
    </citation>
    <scope>NUCLEOTIDE SEQUENCE [LARGE SCALE GENOMIC DNA]</scope>
    <source>
        <strain evidence="4 5">YIM 131861</strain>
    </source>
</reference>
<protein>
    <submittedName>
        <fullName evidence="4">Alpha/beta hydrolase</fullName>
    </submittedName>
</protein>
<dbReference type="InterPro" id="IPR029058">
    <property type="entry name" value="AB_hydrolase_fold"/>
</dbReference>
<dbReference type="PANTHER" id="PTHR22946">
    <property type="entry name" value="DIENELACTONE HYDROLASE DOMAIN-CONTAINING PROTEIN-RELATED"/>
    <property type="match status" value="1"/>
</dbReference>
<dbReference type="Gene3D" id="3.40.50.1820">
    <property type="entry name" value="alpha/beta hydrolase"/>
    <property type="match status" value="1"/>
</dbReference>
<organism evidence="4 5">
    <name type="scientific">Orlajensenia flava</name>
    <dbReference type="NCBI Taxonomy" id="2565934"/>
    <lineage>
        <taxon>Bacteria</taxon>
        <taxon>Bacillati</taxon>
        <taxon>Actinomycetota</taxon>
        <taxon>Actinomycetes</taxon>
        <taxon>Micrococcales</taxon>
        <taxon>Microbacteriaceae</taxon>
        <taxon>Orlajensenia</taxon>
    </lineage>
</organism>
<dbReference type="EMBL" id="SSSN01000007">
    <property type="protein sequence ID" value="THG33906.1"/>
    <property type="molecule type" value="Genomic_DNA"/>
</dbReference>
<evidence type="ECO:0000313" key="4">
    <source>
        <dbReference type="EMBL" id="THG33906.1"/>
    </source>
</evidence>
<gene>
    <name evidence="4" type="ORF">E6C70_10730</name>
</gene>
<evidence type="ECO:0000256" key="1">
    <source>
        <dbReference type="ARBA" id="ARBA00008645"/>
    </source>
</evidence>
<keyword evidence="2 4" id="KW-0378">Hydrolase</keyword>
<dbReference type="PANTHER" id="PTHR22946:SF9">
    <property type="entry name" value="POLYKETIDE TRANSFERASE AF380"/>
    <property type="match status" value="1"/>
</dbReference>
<dbReference type="SUPFAM" id="SSF53474">
    <property type="entry name" value="alpha/beta-Hydrolases"/>
    <property type="match status" value="1"/>
</dbReference>
<sequence length="315" mass="33679">MTPDTPGTGSSHLTPVRTDVSIPSGSGALAGWLYLPTDAREPLPVVVMAHGLGAVKEMRLDAYADRFAASGYAVVVFDYRHFGSSTGQPRQLLTIQNQLQDWRTALTWVRSDERFDADRIALWGTSFGGGHVIRIAAEDHGVAAVIAQCPFTDGWASTRAVGLISSAKVVALGLRDRLAARCGKPPVMIASAGPRHAAALMAGPGCESGYLALGSSAPAFRNQVAARFGLTISHYRPGTLTSRVTAPVLFGICDPDTVAPASATRRHAARAPHGEVREYQCGHFDIYFDDWFERAVADDLEFLGRHVPVTASSPR</sequence>
<dbReference type="Pfam" id="PF02129">
    <property type="entry name" value="Peptidase_S15"/>
    <property type="match status" value="1"/>
</dbReference>
<evidence type="ECO:0000259" key="3">
    <source>
        <dbReference type="Pfam" id="PF02129"/>
    </source>
</evidence>
<dbReference type="AlphaFoldDB" id="A0A4S4FW93"/>
<dbReference type="GO" id="GO:0052689">
    <property type="term" value="F:carboxylic ester hydrolase activity"/>
    <property type="evidence" value="ECO:0007669"/>
    <property type="project" value="UniProtKB-ARBA"/>
</dbReference>
<name>A0A4S4FW93_9MICO</name>
<dbReference type="InterPro" id="IPR050261">
    <property type="entry name" value="FrsA_esterase"/>
</dbReference>
<comment type="similarity">
    <text evidence="1">Belongs to the AB hydrolase superfamily.</text>
</comment>
<proteinExistence type="inferred from homology"/>
<dbReference type="OrthoDB" id="5902829at2"/>
<feature type="domain" description="Xaa-Pro dipeptidyl-peptidase-like" evidence="3">
    <location>
        <begin position="33"/>
        <end position="169"/>
    </location>
</feature>
<evidence type="ECO:0000256" key="2">
    <source>
        <dbReference type="ARBA" id="ARBA00022801"/>
    </source>
</evidence>
<dbReference type="Proteomes" id="UP000307380">
    <property type="component" value="Unassembled WGS sequence"/>
</dbReference>
<dbReference type="InterPro" id="IPR000383">
    <property type="entry name" value="Xaa-Pro-like_dom"/>
</dbReference>
<keyword evidence="5" id="KW-1185">Reference proteome</keyword>